<organism evidence="2">
    <name type="scientific">Cladocopium goreaui</name>
    <dbReference type="NCBI Taxonomy" id="2562237"/>
    <lineage>
        <taxon>Eukaryota</taxon>
        <taxon>Sar</taxon>
        <taxon>Alveolata</taxon>
        <taxon>Dinophyceae</taxon>
        <taxon>Suessiales</taxon>
        <taxon>Symbiodiniaceae</taxon>
        <taxon>Cladocopium</taxon>
    </lineage>
</organism>
<evidence type="ECO:0000313" key="3">
    <source>
        <dbReference type="EMBL" id="CAL1164948.1"/>
    </source>
</evidence>
<comment type="caution">
    <text evidence="2">The sequence shown here is derived from an EMBL/GenBank/DDBJ whole genome shotgun (WGS) entry which is preliminary data.</text>
</comment>
<gene>
    <name evidence="2" type="ORF">C1SCF055_LOCUS36723</name>
</gene>
<dbReference type="AlphaFoldDB" id="A0A9P1DK19"/>
<feature type="compositionally biased region" description="Low complexity" evidence="1">
    <location>
        <begin position="162"/>
        <end position="196"/>
    </location>
</feature>
<dbReference type="OrthoDB" id="493554at2759"/>
<feature type="compositionally biased region" description="Basic residues" evidence="1">
    <location>
        <begin position="51"/>
        <end position="65"/>
    </location>
</feature>
<dbReference type="EMBL" id="CAMXCT010005156">
    <property type="protein sequence ID" value="CAI4011573.1"/>
    <property type="molecule type" value="Genomic_DNA"/>
</dbReference>
<dbReference type="EMBL" id="CAMXCT030005156">
    <property type="protein sequence ID" value="CAL4798885.1"/>
    <property type="molecule type" value="Genomic_DNA"/>
</dbReference>
<evidence type="ECO:0000313" key="2">
    <source>
        <dbReference type="EMBL" id="CAI4011573.1"/>
    </source>
</evidence>
<feature type="region of interest" description="Disordered" evidence="1">
    <location>
        <begin position="356"/>
        <end position="380"/>
    </location>
</feature>
<reference evidence="2" key="1">
    <citation type="submission" date="2022-10" db="EMBL/GenBank/DDBJ databases">
        <authorList>
            <person name="Chen Y."/>
            <person name="Dougan E. K."/>
            <person name="Chan C."/>
            <person name="Rhodes N."/>
            <person name="Thang M."/>
        </authorList>
    </citation>
    <scope>NUCLEOTIDE SEQUENCE</scope>
</reference>
<feature type="region of interest" description="Disordered" evidence="1">
    <location>
        <begin position="259"/>
        <end position="313"/>
    </location>
</feature>
<name>A0A9P1DK19_9DINO</name>
<keyword evidence="4" id="KW-1185">Reference proteome</keyword>
<proteinExistence type="predicted"/>
<protein>
    <submittedName>
        <fullName evidence="2">Uncharacterized protein</fullName>
    </submittedName>
</protein>
<dbReference type="Proteomes" id="UP001152797">
    <property type="component" value="Unassembled WGS sequence"/>
</dbReference>
<reference evidence="3" key="2">
    <citation type="submission" date="2024-04" db="EMBL/GenBank/DDBJ databases">
        <authorList>
            <person name="Chen Y."/>
            <person name="Shah S."/>
            <person name="Dougan E. K."/>
            <person name="Thang M."/>
            <person name="Chan C."/>
        </authorList>
    </citation>
    <scope>NUCLEOTIDE SEQUENCE [LARGE SCALE GENOMIC DNA]</scope>
</reference>
<accession>A0A9P1DK19</accession>
<evidence type="ECO:0000313" key="4">
    <source>
        <dbReference type="Proteomes" id="UP001152797"/>
    </source>
</evidence>
<feature type="region of interest" description="Disordered" evidence="1">
    <location>
        <begin position="35"/>
        <end position="197"/>
    </location>
</feature>
<feature type="region of interest" description="Disordered" evidence="1">
    <location>
        <begin position="405"/>
        <end position="426"/>
    </location>
</feature>
<feature type="compositionally biased region" description="Basic residues" evidence="1">
    <location>
        <begin position="73"/>
        <end position="100"/>
    </location>
</feature>
<evidence type="ECO:0000256" key="1">
    <source>
        <dbReference type="SAM" id="MobiDB-lite"/>
    </source>
</evidence>
<feature type="compositionally biased region" description="Acidic residues" evidence="1">
    <location>
        <begin position="114"/>
        <end position="129"/>
    </location>
</feature>
<sequence length="701" mass="75020">MSLQDLPFPLVELNWDKLPVVQKTLKLSKTEAISVLTRDDGKPAKPVAKKDKTKKTQKAKGKAKSKVQASSSKPKKVKKTAVKSKAKAMAKSGGKSKGRKEKTVPTDIGPHGFDEEEEEEPHEVDEELQAESAEVTRKRKEPIAPPPADVPARKATKPNADVAETPEAPEAPAAPVEPKNAMAPEASLPARAADAADTQDGTLWSCATLQEALSLLDHQRPAETLKDVDSISNELENQLKHSSSSSAPGELRRAIPLVDISTPLKEYPDNQEGLTPSASPTEPEIAEPNGPLPDGAAAPLPEPNAGEVPEPVNAAVPELAQKAAEQIEQAGMEALIQPPAVEPAEKTVDHPIESPAVVEPAEEKAGEGADTTPAGPPDRTLELAGLQALMKNHETRLQIQNQNAVAKAKQQAEGSPKGPAPTEVNWSSHKKEGMRLKRLMEESSEGAKFPHMQKLWGGSAADRKQLLQQWVASNSNAQSIEADLVLSKHSANQHKSTRELLTTQEMQKRDIPIEKIRAIVARGNGVPDPDCPGIASLTRFWVSTSTKEIDTDEVKMESSVRMQADASSTLAAIVPSAAPSSSCSRAIGADGMQQILQSLQAPSVDEGSVAAAPKTKAKAKAKVKAKAKAASVTSSGVSEVPPKTMDEMKAEISHGLSYSQMQHLISLIHICHHIYIFIYLFIHPAIPASYTVCKHFSEVAF</sequence>
<feature type="compositionally biased region" description="Low complexity" evidence="1">
    <location>
        <begin position="288"/>
        <end position="299"/>
    </location>
</feature>
<dbReference type="EMBL" id="CAMXCT020005156">
    <property type="protein sequence ID" value="CAL1164948.1"/>
    <property type="molecule type" value="Genomic_DNA"/>
</dbReference>